<feature type="compositionally biased region" description="Low complexity" evidence="1">
    <location>
        <begin position="329"/>
        <end position="339"/>
    </location>
</feature>
<feature type="compositionally biased region" description="Polar residues" evidence="1">
    <location>
        <begin position="340"/>
        <end position="361"/>
    </location>
</feature>
<accession>A0A5C3LJT9</accession>
<feature type="region of interest" description="Disordered" evidence="1">
    <location>
        <begin position="38"/>
        <end position="137"/>
    </location>
</feature>
<protein>
    <recommendedName>
        <fullName evidence="5">Transmembrane protein</fullName>
    </recommendedName>
</protein>
<evidence type="ECO:0008006" key="5">
    <source>
        <dbReference type="Google" id="ProtNLM"/>
    </source>
</evidence>
<gene>
    <name evidence="3" type="ORF">FA15DRAFT_664987</name>
</gene>
<reference evidence="3 4" key="1">
    <citation type="journal article" date="2019" name="Nat. Ecol. Evol.">
        <title>Megaphylogeny resolves global patterns of mushroom evolution.</title>
        <authorList>
            <person name="Varga T."/>
            <person name="Krizsan K."/>
            <person name="Foldi C."/>
            <person name="Dima B."/>
            <person name="Sanchez-Garcia M."/>
            <person name="Sanchez-Ramirez S."/>
            <person name="Szollosi G.J."/>
            <person name="Szarkandi J.G."/>
            <person name="Papp V."/>
            <person name="Albert L."/>
            <person name="Andreopoulos W."/>
            <person name="Angelini C."/>
            <person name="Antonin V."/>
            <person name="Barry K.W."/>
            <person name="Bougher N.L."/>
            <person name="Buchanan P."/>
            <person name="Buyck B."/>
            <person name="Bense V."/>
            <person name="Catcheside P."/>
            <person name="Chovatia M."/>
            <person name="Cooper J."/>
            <person name="Damon W."/>
            <person name="Desjardin D."/>
            <person name="Finy P."/>
            <person name="Geml J."/>
            <person name="Haridas S."/>
            <person name="Hughes K."/>
            <person name="Justo A."/>
            <person name="Karasinski D."/>
            <person name="Kautmanova I."/>
            <person name="Kiss B."/>
            <person name="Kocsube S."/>
            <person name="Kotiranta H."/>
            <person name="LaButti K.M."/>
            <person name="Lechner B.E."/>
            <person name="Liimatainen K."/>
            <person name="Lipzen A."/>
            <person name="Lukacs Z."/>
            <person name="Mihaltcheva S."/>
            <person name="Morgado L.N."/>
            <person name="Niskanen T."/>
            <person name="Noordeloos M.E."/>
            <person name="Ohm R.A."/>
            <person name="Ortiz-Santana B."/>
            <person name="Ovrebo C."/>
            <person name="Racz N."/>
            <person name="Riley R."/>
            <person name="Savchenko A."/>
            <person name="Shiryaev A."/>
            <person name="Soop K."/>
            <person name="Spirin V."/>
            <person name="Szebenyi C."/>
            <person name="Tomsovsky M."/>
            <person name="Tulloss R.E."/>
            <person name="Uehling J."/>
            <person name="Grigoriev I.V."/>
            <person name="Vagvolgyi C."/>
            <person name="Papp T."/>
            <person name="Martin F.M."/>
            <person name="Miettinen O."/>
            <person name="Hibbett D.S."/>
            <person name="Nagy L.G."/>
        </authorList>
    </citation>
    <scope>NUCLEOTIDE SEQUENCE [LARGE SCALE GENOMIC DNA]</scope>
    <source>
        <strain evidence="3 4">CBS 121175</strain>
    </source>
</reference>
<feature type="compositionally biased region" description="Low complexity" evidence="1">
    <location>
        <begin position="298"/>
        <end position="308"/>
    </location>
</feature>
<evidence type="ECO:0000313" key="3">
    <source>
        <dbReference type="EMBL" id="TFK28891.1"/>
    </source>
</evidence>
<keyword evidence="2" id="KW-0812">Transmembrane</keyword>
<keyword evidence="2" id="KW-1133">Transmembrane helix</keyword>
<dbReference type="Proteomes" id="UP000307440">
    <property type="component" value="Unassembled WGS sequence"/>
</dbReference>
<dbReference type="OrthoDB" id="3069269at2759"/>
<proteinExistence type="predicted"/>
<dbReference type="AlphaFoldDB" id="A0A5C3LJT9"/>
<dbReference type="STRING" id="230819.A0A5C3LJT9"/>
<evidence type="ECO:0000256" key="1">
    <source>
        <dbReference type="SAM" id="MobiDB-lite"/>
    </source>
</evidence>
<feature type="region of interest" description="Disordered" evidence="1">
    <location>
        <begin position="148"/>
        <end position="167"/>
    </location>
</feature>
<dbReference type="EMBL" id="ML210153">
    <property type="protein sequence ID" value="TFK28891.1"/>
    <property type="molecule type" value="Genomic_DNA"/>
</dbReference>
<organism evidence="3 4">
    <name type="scientific">Coprinopsis marcescibilis</name>
    <name type="common">Agaric fungus</name>
    <name type="synonym">Psathyrella marcescibilis</name>
    <dbReference type="NCBI Taxonomy" id="230819"/>
    <lineage>
        <taxon>Eukaryota</taxon>
        <taxon>Fungi</taxon>
        <taxon>Dikarya</taxon>
        <taxon>Basidiomycota</taxon>
        <taxon>Agaricomycotina</taxon>
        <taxon>Agaricomycetes</taxon>
        <taxon>Agaricomycetidae</taxon>
        <taxon>Agaricales</taxon>
        <taxon>Agaricineae</taxon>
        <taxon>Psathyrellaceae</taxon>
        <taxon>Coprinopsis</taxon>
    </lineage>
</organism>
<feature type="region of interest" description="Disordered" evidence="1">
    <location>
        <begin position="298"/>
        <end position="361"/>
    </location>
</feature>
<keyword evidence="4" id="KW-1185">Reference proteome</keyword>
<name>A0A5C3LJT9_COPMA</name>
<sequence>MEATIRRSLGRILTIAALLVLGLVSFLAVSHNAAHSPSARLHRRELMYPRQEPTPSSSSRTLSGSPSESAFSSTESVSSTSIFEDESSTISSTPSSVVSSVFSQPSPTLSESSILPDPVTTLSSEPPSSSSSAPSSSIATSSLVSSDAISSFSPRPTRARGTRPLGPETTLFVEDDVFFESTVIETETAAGGPEETGTPVGAVSANGFWENKAAVAATFVMVALISLGLTALFVINCLNRRTRARQQRLHQEIFSEKYTGGGNISPSGSRRSRRDVVYDDSTFQGAVVTSSYPFAGAGSAVSSSQQVGRVPSPKKSVKRTSDPTPQPPSTSHSHTSQQTAYWTPNESQQSFSTAQNHGVAPQRTQYTLPSQLQAQAAQPTAAQLPDGANGYAVNANDYYSANYYAAGMYTNAPAANYAAANVVASYPPSSYNPPAPQVAPTTQRGSYPYSIDSFYGGNNGGA</sequence>
<evidence type="ECO:0000313" key="4">
    <source>
        <dbReference type="Proteomes" id="UP000307440"/>
    </source>
</evidence>
<feature type="compositionally biased region" description="Low complexity" evidence="1">
    <location>
        <begin position="118"/>
        <end position="137"/>
    </location>
</feature>
<feature type="compositionally biased region" description="Low complexity" evidence="1">
    <location>
        <begin position="88"/>
        <end position="108"/>
    </location>
</feature>
<keyword evidence="2" id="KW-0472">Membrane</keyword>
<feature type="transmembrane region" description="Helical" evidence="2">
    <location>
        <begin position="213"/>
        <end position="238"/>
    </location>
</feature>
<evidence type="ECO:0000256" key="2">
    <source>
        <dbReference type="SAM" id="Phobius"/>
    </source>
</evidence>
<feature type="compositionally biased region" description="Low complexity" evidence="1">
    <location>
        <begin position="56"/>
        <end position="81"/>
    </location>
</feature>